<protein>
    <submittedName>
        <fullName evidence="3">Deoxynucleoside triphosphate triphosphohydrolase SAMHD1</fullName>
    </submittedName>
</protein>
<dbReference type="Proteomes" id="UP000478052">
    <property type="component" value="Unassembled WGS sequence"/>
</dbReference>
<dbReference type="Gene3D" id="1.10.3210.10">
    <property type="entry name" value="Hypothetical protein af1432"/>
    <property type="match status" value="1"/>
</dbReference>
<comment type="similarity">
    <text evidence="1">Belongs to the SAMHD1 family.</text>
</comment>
<evidence type="ECO:0000259" key="2">
    <source>
        <dbReference type="PROSITE" id="PS51831"/>
    </source>
</evidence>
<dbReference type="InterPro" id="IPR003607">
    <property type="entry name" value="HD/PDEase_dom"/>
</dbReference>
<dbReference type="PANTHER" id="PTHR11373">
    <property type="entry name" value="DEOXYNUCLEOSIDE TRIPHOSPHATE TRIPHOSPHOHYDROLASE"/>
    <property type="match status" value="1"/>
</dbReference>
<dbReference type="InterPro" id="IPR050135">
    <property type="entry name" value="dGTPase-like"/>
</dbReference>
<keyword evidence="3" id="KW-0378">Hydrolase</keyword>
<accession>A0A6G0ZDG1</accession>
<reference evidence="3 4" key="1">
    <citation type="submission" date="2019-08" db="EMBL/GenBank/DDBJ databases">
        <title>Whole genome of Aphis craccivora.</title>
        <authorList>
            <person name="Voronova N.V."/>
            <person name="Shulinski R.S."/>
            <person name="Bandarenka Y.V."/>
            <person name="Zhorov D.G."/>
            <person name="Warner D."/>
        </authorList>
    </citation>
    <scope>NUCLEOTIDE SEQUENCE [LARGE SCALE GENOMIC DNA]</scope>
    <source>
        <strain evidence="3">180601</strain>
        <tissue evidence="3">Whole Body</tissue>
    </source>
</reference>
<dbReference type="CDD" id="cd00077">
    <property type="entry name" value="HDc"/>
    <property type="match status" value="1"/>
</dbReference>
<dbReference type="PANTHER" id="PTHR11373:SF4">
    <property type="entry name" value="DEOXYNUCLEOSIDE TRIPHOSPHATE TRIPHOSPHOHYDROLASE SAMHD1"/>
    <property type="match status" value="1"/>
</dbReference>
<evidence type="ECO:0000313" key="4">
    <source>
        <dbReference type="Proteomes" id="UP000478052"/>
    </source>
</evidence>
<dbReference type="SUPFAM" id="SSF109604">
    <property type="entry name" value="HD-domain/PDEase-like"/>
    <property type="match status" value="1"/>
</dbReference>
<dbReference type="GO" id="GO:0006203">
    <property type="term" value="P:dGTP catabolic process"/>
    <property type="evidence" value="ECO:0007669"/>
    <property type="project" value="TreeGrafter"/>
</dbReference>
<dbReference type="SMART" id="SM00471">
    <property type="entry name" value="HDc"/>
    <property type="match status" value="1"/>
</dbReference>
<dbReference type="GO" id="GO:0008832">
    <property type="term" value="F:dGTPase activity"/>
    <property type="evidence" value="ECO:0007669"/>
    <property type="project" value="TreeGrafter"/>
</dbReference>
<dbReference type="PROSITE" id="PS51831">
    <property type="entry name" value="HD"/>
    <property type="match status" value="1"/>
</dbReference>
<evidence type="ECO:0000313" key="3">
    <source>
        <dbReference type="EMBL" id="KAF0768915.1"/>
    </source>
</evidence>
<dbReference type="AlphaFoldDB" id="A0A6G0ZDG1"/>
<dbReference type="Pfam" id="PF01966">
    <property type="entry name" value="HD"/>
    <property type="match status" value="1"/>
</dbReference>
<dbReference type="GO" id="GO:0005634">
    <property type="term" value="C:nucleus"/>
    <property type="evidence" value="ECO:0007669"/>
    <property type="project" value="TreeGrafter"/>
</dbReference>
<feature type="domain" description="HD" evidence="2">
    <location>
        <begin position="70"/>
        <end position="208"/>
    </location>
</feature>
<name>A0A6G0ZDG1_APHCR</name>
<gene>
    <name evidence="3" type="ORF">FWK35_00002354</name>
</gene>
<evidence type="ECO:0000256" key="1">
    <source>
        <dbReference type="ARBA" id="ARBA00005776"/>
    </source>
</evidence>
<organism evidence="3 4">
    <name type="scientific">Aphis craccivora</name>
    <name type="common">Cowpea aphid</name>
    <dbReference type="NCBI Taxonomy" id="307492"/>
    <lineage>
        <taxon>Eukaryota</taxon>
        <taxon>Metazoa</taxon>
        <taxon>Ecdysozoa</taxon>
        <taxon>Arthropoda</taxon>
        <taxon>Hexapoda</taxon>
        <taxon>Insecta</taxon>
        <taxon>Pterygota</taxon>
        <taxon>Neoptera</taxon>
        <taxon>Paraneoptera</taxon>
        <taxon>Hemiptera</taxon>
        <taxon>Sternorrhyncha</taxon>
        <taxon>Aphidomorpha</taxon>
        <taxon>Aphidoidea</taxon>
        <taxon>Aphididae</taxon>
        <taxon>Aphidini</taxon>
        <taxon>Aphis</taxon>
        <taxon>Aphis</taxon>
    </lineage>
</organism>
<keyword evidence="4" id="KW-1185">Reference proteome</keyword>
<dbReference type="EMBL" id="VUJU01000674">
    <property type="protein sequence ID" value="KAF0768915.1"/>
    <property type="molecule type" value="Genomic_DNA"/>
</dbReference>
<sequence>MKSSKDTAVIMSKIVSSPDYGKVFNDNIHGHILLHPLCVKFIDTPEFQRMRNIKQLGTTYLVYPCASVNRFEHSIGVCYLAGQMIEALCRNSGNDINVTTEEKLCVELAGLCHDLGHGPLSHSWERYLKASGVDWKHEESSTEMLKYIIQKYDLEKELKKYGLNMEYHVELICEFIRGEGKLLVENHFLYQVVSNKDNGIDVDKWDYFLRDGNSLNLSISFDYKRLMQFSRVVLDPHSNQPKQVIAFRNKEARNIYDMFRVRSDLHLRAYQHTAVQNTELMWIDVLLKAEKYFTIQISSGAKFALNEAHTNIEAMSRLTDHILCDIQYSNDPKLEEAKSLLNRLQTRHLYKFIGSYNLIFINKEIYNKSIDVENLKESLKNELQKQFGIEFGVTATWLNCGYPLINPLEKVLFFKKPLYNNTSVVFDDTQFQNVYPMNELEFFKRDINVFSKSLKLEDSQLKEIDLACNSFLKNFRP</sequence>
<comment type="caution">
    <text evidence="3">The sequence shown here is derived from an EMBL/GenBank/DDBJ whole genome shotgun (WGS) entry which is preliminary data.</text>
</comment>
<dbReference type="InterPro" id="IPR006674">
    <property type="entry name" value="HD_domain"/>
</dbReference>
<dbReference type="OrthoDB" id="9991235at2759"/>
<proteinExistence type="inferred from homology"/>